<reference evidence="5" key="1">
    <citation type="submission" date="2018-05" db="EMBL/GenBank/DDBJ databases">
        <authorList>
            <person name="Lanie J.A."/>
            <person name="Ng W.-L."/>
            <person name="Kazmierczak K.M."/>
            <person name="Andrzejewski T.M."/>
            <person name="Davidsen T.M."/>
            <person name="Wayne K.J."/>
            <person name="Tettelin H."/>
            <person name="Glass J.I."/>
            <person name="Rusch D."/>
            <person name="Podicherti R."/>
            <person name="Tsui H.-C.T."/>
            <person name="Winkler M.E."/>
        </authorList>
    </citation>
    <scope>NUCLEOTIDE SEQUENCE</scope>
</reference>
<proteinExistence type="inferred from homology"/>
<sequence length="219" mass="24151">MDAAQLLKQAANPRIPGFSAGDTVRVNFRIREGERERIQVFQGVVIRVHNGKGPAASFTVRRITAGIGIERVFPLYSPLVESLEVTRYGNVRRAKLYYLRGLQGRAARIKELNPVQRRKAQEEAAAAEAVLAEQIAQAVADTETLEVEEPIEDLEEQPEEQTEFAPPPEASDESAEETADVPEASVEEPAEEAPAEEEPAEEPAGEPQAEEPEEKPEEE</sequence>
<dbReference type="PANTHER" id="PTHR15680:SF9">
    <property type="entry name" value="LARGE RIBOSOMAL SUBUNIT PROTEIN BL19M"/>
    <property type="match status" value="1"/>
</dbReference>
<dbReference type="InterPro" id="IPR038657">
    <property type="entry name" value="Ribosomal_bL19_sf"/>
</dbReference>
<keyword evidence="3" id="KW-0687">Ribonucleoprotein</keyword>
<protein>
    <recommendedName>
        <fullName evidence="6">KOW domain-containing protein</fullName>
    </recommendedName>
</protein>
<comment type="similarity">
    <text evidence="1">Belongs to the bacterial ribosomal protein bL19 family.</text>
</comment>
<dbReference type="PRINTS" id="PR00061">
    <property type="entry name" value="RIBOSOMALL19"/>
</dbReference>
<keyword evidence="2" id="KW-0689">Ribosomal protein</keyword>
<name>A0A382TVB2_9ZZZZ</name>
<evidence type="ECO:0000256" key="1">
    <source>
        <dbReference type="ARBA" id="ARBA00005781"/>
    </source>
</evidence>
<feature type="region of interest" description="Disordered" evidence="4">
    <location>
        <begin position="151"/>
        <end position="219"/>
    </location>
</feature>
<dbReference type="Gene3D" id="2.30.30.790">
    <property type="match status" value="1"/>
</dbReference>
<dbReference type="HAMAP" id="MF_00402">
    <property type="entry name" value="Ribosomal_bL19"/>
    <property type="match status" value="1"/>
</dbReference>
<dbReference type="GO" id="GO:0003735">
    <property type="term" value="F:structural constituent of ribosome"/>
    <property type="evidence" value="ECO:0007669"/>
    <property type="project" value="InterPro"/>
</dbReference>
<accession>A0A382TVB2</accession>
<feature type="compositionally biased region" description="Acidic residues" evidence="4">
    <location>
        <begin position="151"/>
        <end position="162"/>
    </location>
</feature>
<feature type="compositionally biased region" description="Acidic residues" evidence="4">
    <location>
        <begin position="170"/>
        <end position="219"/>
    </location>
</feature>
<dbReference type="PANTHER" id="PTHR15680">
    <property type="entry name" value="RIBOSOMAL PROTEIN L19"/>
    <property type="match status" value="1"/>
</dbReference>
<dbReference type="SUPFAM" id="SSF50104">
    <property type="entry name" value="Translation proteins SH3-like domain"/>
    <property type="match status" value="1"/>
</dbReference>
<evidence type="ECO:0008006" key="6">
    <source>
        <dbReference type="Google" id="ProtNLM"/>
    </source>
</evidence>
<gene>
    <name evidence="5" type="ORF">METZ01_LOCUS378506</name>
</gene>
<dbReference type="InterPro" id="IPR008991">
    <property type="entry name" value="Translation_prot_SH3-like_sf"/>
</dbReference>
<dbReference type="NCBIfam" id="TIGR01024">
    <property type="entry name" value="rplS_bact"/>
    <property type="match status" value="1"/>
</dbReference>
<dbReference type="GO" id="GO:0022625">
    <property type="term" value="C:cytosolic large ribosomal subunit"/>
    <property type="evidence" value="ECO:0007669"/>
    <property type="project" value="TreeGrafter"/>
</dbReference>
<evidence type="ECO:0000256" key="3">
    <source>
        <dbReference type="ARBA" id="ARBA00023274"/>
    </source>
</evidence>
<dbReference type="EMBL" id="UINC01139230">
    <property type="protein sequence ID" value="SVD25652.1"/>
    <property type="molecule type" value="Genomic_DNA"/>
</dbReference>
<evidence type="ECO:0000256" key="2">
    <source>
        <dbReference type="ARBA" id="ARBA00022980"/>
    </source>
</evidence>
<organism evidence="5">
    <name type="scientific">marine metagenome</name>
    <dbReference type="NCBI Taxonomy" id="408172"/>
    <lineage>
        <taxon>unclassified sequences</taxon>
        <taxon>metagenomes</taxon>
        <taxon>ecological metagenomes</taxon>
    </lineage>
</organism>
<dbReference type="GO" id="GO:0006412">
    <property type="term" value="P:translation"/>
    <property type="evidence" value="ECO:0007669"/>
    <property type="project" value="InterPro"/>
</dbReference>
<evidence type="ECO:0000313" key="5">
    <source>
        <dbReference type="EMBL" id="SVD25652.1"/>
    </source>
</evidence>
<evidence type="ECO:0000256" key="4">
    <source>
        <dbReference type="SAM" id="MobiDB-lite"/>
    </source>
</evidence>
<dbReference type="InterPro" id="IPR001857">
    <property type="entry name" value="Ribosomal_bL19"/>
</dbReference>
<dbReference type="AlphaFoldDB" id="A0A382TVB2"/>
<dbReference type="Pfam" id="PF01245">
    <property type="entry name" value="Ribosomal_L19"/>
    <property type="match status" value="1"/>
</dbReference>